<dbReference type="CDD" id="cd00038">
    <property type="entry name" value="CAP_ED"/>
    <property type="match status" value="1"/>
</dbReference>
<dbReference type="InterPro" id="IPR001763">
    <property type="entry name" value="Rhodanese-like_dom"/>
</dbReference>
<feature type="domain" description="Rhodanese" evidence="2">
    <location>
        <begin position="262"/>
        <end position="349"/>
    </location>
</feature>
<reference evidence="3 4" key="1">
    <citation type="submission" date="2018-01" db="EMBL/GenBank/DDBJ databases">
        <title>Denitrification phenotypes of diverse strains of Pseudomonas stutzeri.</title>
        <authorList>
            <person name="Milligan D.A."/>
            <person name="Bergaust L."/>
            <person name="Bakken L.R."/>
            <person name="Frostegard A."/>
        </authorList>
    </citation>
    <scope>NUCLEOTIDE SEQUENCE [LARGE SCALE GENOMIC DNA]</scope>
    <source>
        <strain evidence="3 4">28a3</strain>
    </source>
</reference>
<protein>
    <submittedName>
        <fullName evidence="3">cAMP-binding protein</fullName>
    </submittedName>
</protein>
<dbReference type="InterPro" id="IPR036873">
    <property type="entry name" value="Rhodanese-like_dom_sf"/>
</dbReference>
<dbReference type="Proteomes" id="UP000235897">
    <property type="component" value="Unassembled WGS sequence"/>
</dbReference>
<dbReference type="PROSITE" id="PS50206">
    <property type="entry name" value="RHODANESE_3"/>
    <property type="match status" value="1"/>
</dbReference>
<dbReference type="InterPro" id="IPR018490">
    <property type="entry name" value="cNMP-bd_dom_sf"/>
</dbReference>
<dbReference type="Pfam" id="PF00027">
    <property type="entry name" value="cNMP_binding"/>
    <property type="match status" value="1"/>
</dbReference>
<dbReference type="SMART" id="SM00450">
    <property type="entry name" value="RHOD"/>
    <property type="match status" value="1"/>
</dbReference>
<dbReference type="SMART" id="SM00100">
    <property type="entry name" value="cNMP"/>
    <property type="match status" value="2"/>
</dbReference>
<dbReference type="SUPFAM" id="SSF52821">
    <property type="entry name" value="Rhodanese/Cell cycle control phosphatase"/>
    <property type="match status" value="1"/>
</dbReference>
<evidence type="ECO:0000259" key="1">
    <source>
        <dbReference type="PROSITE" id="PS50042"/>
    </source>
</evidence>
<dbReference type="SUPFAM" id="SSF51206">
    <property type="entry name" value="cAMP-binding domain-like"/>
    <property type="match status" value="2"/>
</dbReference>
<dbReference type="Pfam" id="PF00581">
    <property type="entry name" value="Rhodanese"/>
    <property type="match status" value="1"/>
</dbReference>
<proteinExistence type="predicted"/>
<evidence type="ECO:0000313" key="4">
    <source>
        <dbReference type="Proteomes" id="UP000235897"/>
    </source>
</evidence>
<dbReference type="Gene3D" id="2.60.120.10">
    <property type="entry name" value="Jelly Rolls"/>
    <property type="match status" value="2"/>
</dbReference>
<gene>
    <name evidence="3" type="ORF">CXL00_04565</name>
</gene>
<dbReference type="GO" id="GO:0003700">
    <property type="term" value="F:DNA-binding transcription factor activity"/>
    <property type="evidence" value="ECO:0007669"/>
    <property type="project" value="TreeGrafter"/>
</dbReference>
<evidence type="ECO:0000259" key="2">
    <source>
        <dbReference type="PROSITE" id="PS50206"/>
    </source>
</evidence>
<dbReference type="InterPro" id="IPR050397">
    <property type="entry name" value="Env_Response_Regulators"/>
</dbReference>
<comment type="caution">
    <text evidence="3">The sequence shown here is derived from an EMBL/GenBank/DDBJ whole genome shotgun (WGS) entry which is preliminary data.</text>
</comment>
<dbReference type="RefSeq" id="WP_102846070.1">
    <property type="nucleotide sequence ID" value="NZ_JAMOIG010000014.1"/>
</dbReference>
<evidence type="ECO:0000313" key="3">
    <source>
        <dbReference type="EMBL" id="PNG08320.1"/>
    </source>
</evidence>
<dbReference type="InterPro" id="IPR000595">
    <property type="entry name" value="cNMP-bd_dom"/>
</dbReference>
<dbReference type="AlphaFoldDB" id="A0A2N8T0Q7"/>
<organism evidence="3 4">
    <name type="scientific">Stutzerimonas stutzeri</name>
    <name type="common">Pseudomonas stutzeri</name>
    <dbReference type="NCBI Taxonomy" id="316"/>
    <lineage>
        <taxon>Bacteria</taxon>
        <taxon>Pseudomonadati</taxon>
        <taxon>Pseudomonadota</taxon>
        <taxon>Gammaproteobacteria</taxon>
        <taxon>Pseudomonadales</taxon>
        <taxon>Pseudomonadaceae</taxon>
        <taxon>Stutzerimonas</taxon>
    </lineage>
</organism>
<dbReference type="EMBL" id="POUW01000001">
    <property type="protein sequence ID" value="PNG08320.1"/>
    <property type="molecule type" value="Genomic_DNA"/>
</dbReference>
<name>A0A2N8T0Q7_STUST</name>
<dbReference type="PANTHER" id="PTHR24567">
    <property type="entry name" value="CRP FAMILY TRANSCRIPTIONAL REGULATORY PROTEIN"/>
    <property type="match status" value="1"/>
</dbReference>
<dbReference type="GO" id="GO:0005829">
    <property type="term" value="C:cytosol"/>
    <property type="evidence" value="ECO:0007669"/>
    <property type="project" value="TreeGrafter"/>
</dbReference>
<dbReference type="PANTHER" id="PTHR24567:SF74">
    <property type="entry name" value="HTH-TYPE TRANSCRIPTIONAL REGULATOR ARCR"/>
    <property type="match status" value="1"/>
</dbReference>
<accession>A0A2N8T0Q7</accession>
<dbReference type="Gene3D" id="3.40.250.10">
    <property type="entry name" value="Rhodanese-like domain"/>
    <property type="match status" value="1"/>
</dbReference>
<sequence>MTKPLLPDQLRSLIPLNSLSPRQLRSLREQLVPRPLLAGDLLFDSEAATGSSYFLLAGTLQMCSTEGELRRLAAGSPESCHAFAAGGRLSQVRALEDSSVLMVDSAQLNRLLAWHQAHADLLLTLSSDGELSDWLEELLENPLFAKVPSENVRNMLAKLEPIELAAGHVLLREGEAGDCCYFIQRGGVQIMVGLGSERQMVAELGVGACFGEEALLTDHPRNATVTVLEDSCVLRLARQDFLDLLKAPVVAELDLAQANALIAQGAQWLDVRLLDEYQRGHALEALNMPLHLLRLKSRLLDRNRLYLCYCDSGKRSANAVFILTQLGFTACSLRHGVDALSAEHYAALLCGQGRGYLARSGGRTERSG</sequence>
<dbReference type="OrthoDB" id="9814704at2"/>
<feature type="domain" description="Cyclic nucleotide-binding" evidence="1">
    <location>
        <begin position="143"/>
        <end position="245"/>
    </location>
</feature>
<dbReference type="InterPro" id="IPR014710">
    <property type="entry name" value="RmlC-like_jellyroll"/>
</dbReference>
<dbReference type="CDD" id="cd00158">
    <property type="entry name" value="RHOD"/>
    <property type="match status" value="1"/>
</dbReference>
<dbReference type="PROSITE" id="PS50042">
    <property type="entry name" value="CNMP_BINDING_3"/>
    <property type="match status" value="1"/>
</dbReference>